<comment type="caution">
    <text evidence="1">The sequence shown here is derived from an EMBL/GenBank/DDBJ whole genome shotgun (WGS) entry which is preliminary data.</text>
</comment>
<gene>
    <name evidence="1" type="ORF">M091_3755</name>
</gene>
<proteinExistence type="predicted"/>
<sequence length="40" mass="4547">MLLTLSEILLTASEILPTPSATNFIEYKGRKYKDGKQGRY</sequence>
<organism evidence="1 2">
    <name type="scientific">Parabacteroides distasonis str. 3776 D15 i</name>
    <dbReference type="NCBI Taxonomy" id="1339342"/>
    <lineage>
        <taxon>Bacteria</taxon>
        <taxon>Pseudomonadati</taxon>
        <taxon>Bacteroidota</taxon>
        <taxon>Bacteroidia</taxon>
        <taxon>Bacteroidales</taxon>
        <taxon>Tannerellaceae</taxon>
        <taxon>Parabacteroides</taxon>
    </lineage>
</organism>
<accession>A0AB34LG52</accession>
<evidence type="ECO:0000313" key="2">
    <source>
        <dbReference type="Proteomes" id="UP000027850"/>
    </source>
</evidence>
<protein>
    <submittedName>
        <fullName evidence="1">Uncharacterized protein</fullName>
    </submittedName>
</protein>
<dbReference type="AlphaFoldDB" id="A0AB34LG52"/>
<reference evidence="1 2" key="1">
    <citation type="submission" date="2014-04" db="EMBL/GenBank/DDBJ databases">
        <authorList>
            <person name="Sears C."/>
            <person name="Carroll K."/>
            <person name="Sack B.R."/>
            <person name="Qadri F."/>
            <person name="Myers L.L."/>
            <person name="Chung G.-T."/>
            <person name="Escheverria P."/>
            <person name="Fraser C.M."/>
            <person name="Sadzewicz L."/>
            <person name="Shefchek K.A."/>
            <person name="Tallon L."/>
            <person name="Das S.P."/>
            <person name="Daugherty S."/>
            <person name="Mongodin E.F."/>
        </authorList>
    </citation>
    <scope>NUCLEOTIDE SEQUENCE [LARGE SCALE GENOMIC DNA]</scope>
    <source>
        <strain evidence="1 2">3776 D15 i</strain>
    </source>
</reference>
<evidence type="ECO:0000313" key="1">
    <source>
        <dbReference type="EMBL" id="KDS40831.1"/>
    </source>
</evidence>
<dbReference type="Proteomes" id="UP000027850">
    <property type="component" value="Unassembled WGS sequence"/>
</dbReference>
<dbReference type="EMBL" id="JNHK01000025">
    <property type="protein sequence ID" value="KDS40831.1"/>
    <property type="molecule type" value="Genomic_DNA"/>
</dbReference>
<name>A0AB34LG52_PARDI</name>